<evidence type="ECO:0000313" key="5">
    <source>
        <dbReference type="EMBL" id="MBC5770292.1"/>
    </source>
</evidence>
<dbReference type="GO" id="GO:0043565">
    <property type="term" value="F:sequence-specific DNA binding"/>
    <property type="evidence" value="ECO:0007669"/>
    <property type="project" value="InterPro"/>
</dbReference>
<dbReference type="PANTHER" id="PTHR43280">
    <property type="entry name" value="ARAC-FAMILY TRANSCRIPTIONAL REGULATOR"/>
    <property type="match status" value="1"/>
</dbReference>
<dbReference type="Pfam" id="PF12833">
    <property type="entry name" value="HTH_18"/>
    <property type="match status" value="1"/>
</dbReference>
<sequence length="282" mass="32905">MLDRSEVGKRGYLDRDFRLVHLKDSLAQKIDYHYHEFDKLVIFLGGKVTYVVEGVTYFLKPWDIVLIQHNLIHRPIIHAEEPYERAVLWLGRDWIAQRSDPGEPLDACLDKSREQGFHLLRTGEEGRLGYARSIQQLEEALRSEEFGAHRMADTLCQQILIQVNRDFLRANTAPAETDSYHLDPKMEEILHYIAANLEGDLSVDALAARFYMSRYYLMHRFKEITGYTVHQYTVQKRLLRAGELIREGVPVMKAAEQAGFPEYSTFLRAFQNTFHTSPKNFR</sequence>
<dbReference type="SUPFAM" id="SSF46689">
    <property type="entry name" value="Homeodomain-like"/>
    <property type="match status" value="2"/>
</dbReference>
<organism evidence="5 6">
    <name type="scientific">Dysosmobacter segnis</name>
    <dbReference type="NCBI Taxonomy" id="2763042"/>
    <lineage>
        <taxon>Bacteria</taxon>
        <taxon>Bacillati</taxon>
        <taxon>Bacillota</taxon>
        <taxon>Clostridia</taxon>
        <taxon>Eubacteriales</taxon>
        <taxon>Oscillospiraceae</taxon>
        <taxon>Dysosmobacter</taxon>
    </lineage>
</organism>
<evidence type="ECO:0000313" key="6">
    <source>
        <dbReference type="Proteomes" id="UP000620327"/>
    </source>
</evidence>
<dbReference type="RefSeq" id="WP_187014583.1">
    <property type="nucleotide sequence ID" value="NZ_JACOQI010000006.1"/>
</dbReference>
<dbReference type="InterPro" id="IPR037923">
    <property type="entry name" value="HTH-like"/>
</dbReference>
<feature type="domain" description="HTH araC/xylS-type" evidence="4">
    <location>
        <begin position="187"/>
        <end position="282"/>
    </location>
</feature>
<dbReference type="InterPro" id="IPR009057">
    <property type="entry name" value="Homeodomain-like_sf"/>
</dbReference>
<dbReference type="PROSITE" id="PS01124">
    <property type="entry name" value="HTH_ARAC_FAMILY_2"/>
    <property type="match status" value="1"/>
</dbReference>
<keyword evidence="2" id="KW-0238">DNA-binding</keyword>
<dbReference type="Gene3D" id="1.10.10.60">
    <property type="entry name" value="Homeodomain-like"/>
    <property type="match status" value="1"/>
</dbReference>
<keyword evidence="1" id="KW-0805">Transcription regulation</keyword>
<proteinExistence type="predicted"/>
<accession>A0A923MGJ4</accession>
<keyword evidence="6" id="KW-1185">Reference proteome</keyword>
<protein>
    <submittedName>
        <fullName evidence="5">Helix-turn-helix transcriptional regulator</fullName>
    </submittedName>
</protein>
<gene>
    <name evidence="5" type="ORF">H8Z83_08145</name>
</gene>
<comment type="caution">
    <text evidence="5">The sequence shown here is derived from an EMBL/GenBank/DDBJ whole genome shotgun (WGS) entry which is preliminary data.</text>
</comment>
<evidence type="ECO:0000259" key="4">
    <source>
        <dbReference type="PROSITE" id="PS01124"/>
    </source>
</evidence>
<reference evidence="5" key="1">
    <citation type="submission" date="2020-08" db="EMBL/GenBank/DDBJ databases">
        <title>Genome public.</title>
        <authorList>
            <person name="Liu C."/>
            <person name="Sun Q."/>
        </authorList>
    </citation>
    <scope>NUCLEOTIDE SEQUENCE</scope>
    <source>
        <strain evidence="5">BX15</strain>
    </source>
</reference>
<dbReference type="SMART" id="SM00342">
    <property type="entry name" value="HTH_ARAC"/>
    <property type="match status" value="1"/>
</dbReference>
<name>A0A923MGJ4_9FIRM</name>
<evidence type="ECO:0000256" key="2">
    <source>
        <dbReference type="ARBA" id="ARBA00023125"/>
    </source>
</evidence>
<dbReference type="PANTHER" id="PTHR43280:SF34">
    <property type="entry name" value="ARAC-FAMILY TRANSCRIPTIONAL REGULATOR"/>
    <property type="match status" value="1"/>
</dbReference>
<dbReference type="SUPFAM" id="SSF51215">
    <property type="entry name" value="Regulatory protein AraC"/>
    <property type="match status" value="1"/>
</dbReference>
<dbReference type="AlphaFoldDB" id="A0A923MGJ4"/>
<dbReference type="EMBL" id="JACOQI010000006">
    <property type="protein sequence ID" value="MBC5770292.1"/>
    <property type="molecule type" value="Genomic_DNA"/>
</dbReference>
<dbReference type="InterPro" id="IPR014710">
    <property type="entry name" value="RmlC-like_jellyroll"/>
</dbReference>
<dbReference type="Gene3D" id="2.60.120.10">
    <property type="entry name" value="Jelly Rolls"/>
    <property type="match status" value="1"/>
</dbReference>
<evidence type="ECO:0000256" key="3">
    <source>
        <dbReference type="ARBA" id="ARBA00023163"/>
    </source>
</evidence>
<dbReference type="InterPro" id="IPR018060">
    <property type="entry name" value="HTH_AraC"/>
</dbReference>
<dbReference type="Proteomes" id="UP000620327">
    <property type="component" value="Unassembled WGS sequence"/>
</dbReference>
<dbReference type="GO" id="GO:0003700">
    <property type="term" value="F:DNA-binding transcription factor activity"/>
    <property type="evidence" value="ECO:0007669"/>
    <property type="project" value="InterPro"/>
</dbReference>
<keyword evidence="3" id="KW-0804">Transcription</keyword>
<evidence type="ECO:0000256" key="1">
    <source>
        <dbReference type="ARBA" id="ARBA00023015"/>
    </source>
</evidence>